<evidence type="ECO:0000256" key="2">
    <source>
        <dbReference type="ARBA" id="ARBA00022448"/>
    </source>
</evidence>
<dbReference type="RefSeq" id="WP_378253986.1">
    <property type="nucleotide sequence ID" value="NZ_JBHSJV010000001.1"/>
</dbReference>
<dbReference type="Proteomes" id="UP001597459">
    <property type="component" value="Unassembled WGS sequence"/>
</dbReference>
<accession>A0ABW5NDC4</accession>
<dbReference type="InterPro" id="IPR012910">
    <property type="entry name" value="Plug_dom"/>
</dbReference>
<gene>
    <name evidence="10" type="ORF">ACFSTE_22150</name>
</gene>
<keyword evidence="3 7" id="KW-1134">Transmembrane beta strand</keyword>
<evidence type="ECO:0000256" key="7">
    <source>
        <dbReference type="PROSITE-ProRule" id="PRU01360"/>
    </source>
</evidence>
<evidence type="ECO:0000256" key="6">
    <source>
        <dbReference type="ARBA" id="ARBA00023237"/>
    </source>
</evidence>
<dbReference type="SUPFAM" id="SSF56935">
    <property type="entry name" value="Porins"/>
    <property type="match status" value="1"/>
</dbReference>
<dbReference type="InterPro" id="IPR008969">
    <property type="entry name" value="CarboxyPept-like_regulatory"/>
</dbReference>
<dbReference type="PROSITE" id="PS52016">
    <property type="entry name" value="TONB_DEPENDENT_REC_3"/>
    <property type="match status" value="1"/>
</dbReference>
<sequence>MRLLLSIIVLFFIHLKIFSQQLVVKGKIVDAKTHTPIPGTNIYNPTDHTGTISDFNGEFQVRAVAGDTLVFSSLGYKTKKQKIDKAKLFIELTTSSFELDEVQIIAKANINDIDLRKAVGTVTTIPIGKIKDRPVVNMIEALQGQVAGVHIKSSGELGKPLQIRIRGTSTLPIKTKDIAPEDRFTIDNRANQPLYVLDGQVISAASFAALNINDIKEVKVLKDAAANALYGVKAANGVIEITGKRGINGETQYSVSFQKGITLKGEPSIAMMGTREKLEFERLSKNINTPGYNLSEEYFRKLFPNDPKLEERITRGKEKLDSLKKINTNWFDELTRIDTYQSYNLSIRGGNEKNRFYISGNFTQQGGKFEGNKIHRFTGRLNYEYNLLKDVHIMFNAGFGVSENTTPNSSSYTPSQLIYELNPYEQPNNIGELISYPGRTFSDLVNQYSKTADENRFNFSGNLFAKFSKNLQLSSVIGIDYVYQGALAIVPKNAFSEMTSGVPENERGKATKNKTMGTNFSTNTRLNYQQLFGRHTISASANVDYYRNGSDFIGITGYGLPSNLHSGAGINNDIEGARRSRTASKKTTEAQLGFGFSSLYNWNDKLEWYGSYKIDGSSLLPSDKRWNTFWATGIGYTVSEESFFKNKLIRYLKFRGSYGVTASLAGITASLAVPTFSYGDDGYLGIREFYLQSLFNDKLRPEKNTSVNVGMNIGIGSNVNISLDVYHRRTDDMLLTVPVAPSNGFSEQLRNVGILENKGIEMSVNATLINTDTFTWSTSGNLSYNKNEIIDLYEGTELTLSNNPFPDYKEGESADLIYGLVNLGIFPADGTPRYRRVDGSHFHGNLEKPNSEDFVVLGNATPPFTGGWFNSLRYKDWQLSFDLYFNFGGKAVYNNQSVVLVDDDTNKNAVRGQLQQTWFEPGDEGRLYPSLTLGTGNIFENLSYASDRTVGRTDFIRLNNIMLSHQFNTRSLGAFGKNIDNLRMYVQLKNIATWSNFGGGDPESANLVGSVQPIITIGTNLSF</sequence>
<comment type="similarity">
    <text evidence="7">Belongs to the TonB-dependent receptor family.</text>
</comment>
<dbReference type="Pfam" id="PF07715">
    <property type="entry name" value="Plug"/>
    <property type="match status" value="1"/>
</dbReference>
<comment type="subcellular location">
    <subcellularLocation>
        <location evidence="1 7">Cell outer membrane</location>
        <topology evidence="1 7">Multi-pass membrane protein</topology>
    </subcellularLocation>
</comment>
<evidence type="ECO:0000256" key="8">
    <source>
        <dbReference type="SAM" id="MobiDB-lite"/>
    </source>
</evidence>
<dbReference type="SUPFAM" id="SSF49464">
    <property type="entry name" value="Carboxypeptidase regulatory domain-like"/>
    <property type="match status" value="1"/>
</dbReference>
<dbReference type="InterPro" id="IPR023996">
    <property type="entry name" value="TonB-dep_OMP_SusC/RagA"/>
</dbReference>
<keyword evidence="6 7" id="KW-0998">Cell outer membrane</keyword>
<evidence type="ECO:0000256" key="5">
    <source>
        <dbReference type="ARBA" id="ARBA00023136"/>
    </source>
</evidence>
<dbReference type="InterPro" id="IPR039426">
    <property type="entry name" value="TonB-dep_rcpt-like"/>
</dbReference>
<comment type="caution">
    <text evidence="10">The sequence shown here is derived from an EMBL/GenBank/DDBJ whole genome shotgun (WGS) entry which is preliminary data.</text>
</comment>
<evidence type="ECO:0000313" key="11">
    <source>
        <dbReference type="Proteomes" id="UP001597459"/>
    </source>
</evidence>
<dbReference type="Pfam" id="PF13715">
    <property type="entry name" value="CarbopepD_reg_2"/>
    <property type="match status" value="1"/>
</dbReference>
<feature type="domain" description="TonB-dependent receptor plug" evidence="9">
    <location>
        <begin position="115"/>
        <end position="238"/>
    </location>
</feature>
<organism evidence="10 11">
    <name type="scientific">Aquimarina hainanensis</name>
    <dbReference type="NCBI Taxonomy" id="1578017"/>
    <lineage>
        <taxon>Bacteria</taxon>
        <taxon>Pseudomonadati</taxon>
        <taxon>Bacteroidota</taxon>
        <taxon>Flavobacteriia</taxon>
        <taxon>Flavobacteriales</taxon>
        <taxon>Flavobacteriaceae</taxon>
        <taxon>Aquimarina</taxon>
    </lineage>
</organism>
<name>A0ABW5NDC4_9FLAO</name>
<dbReference type="EMBL" id="JBHULX010000048">
    <property type="protein sequence ID" value="MFD2593557.1"/>
    <property type="molecule type" value="Genomic_DNA"/>
</dbReference>
<dbReference type="Gene3D" id="2.170.130.10">
    <property type="entry name" value="TonB-dependent receptor, plug domain"/>
    <property type="match status" value="1"/>
</dbReference>
<dbReference type="NCBIfam" id="TIGR04056">
    <property type="entry name" value="OMP_RagA_SusC"/>
    <property type="match status" value="1"/>
</dbReference>
<evidence type="ECO:0000256" key="1">
    <source>
        <dbReference type="ARBA" id="ARBA00004571"/>
    </source>
</evidence>
<keyword evidence="5 7" id="KW-0472">Membrane</keyword>
<dbReference type="Gene3D" id="2.40.170.20">
    <property type="entry name" value="TonB-dependent receptor, beta-barrel domain"/>
    <property type="match status" value="1"/>
</dbReference>
<keyword evidence="2 7" id="KW-0813">Transport</keyword>
<evidence type="ECO:0000256" key="3">
    <source>
        <dbReference type="ARBA" id="ARBA00022452"/>
    </source>
</evidence>
<keyword evidence="11" id="KW-1185">Reference proteome</keyword>
<proteinExistence type="inferred from homology"/>
<feature type="region of interest" description="Disordered" evidence="8">
    <location>
        <begin position="500"/>
        <end position="519"/>
    </location>
</feature>
<evidence type="ECO:0000259" key="9">
    <source>
        <dbReference type="Pfam" id="PF07715"/>
    </source>
</evidence>
<keyword evidence="4 7" id="KW-0812">Transmembrane</keyword>
<protein>
    <submittedName>
        <fullName evidence="10">SusC/RagA family TonB-linked outer membrane protein</fullName>
    </submittedName>
</protein>
<dbReference type="InterPro" id="IPR037066">
    <property type="entry name" value="Plug_dom_sf"/>
</dbReference>
<reference evidence="11" key="1">
    <citation type="journal article" date="2019" name="Int. J. Syst. Evol. Microbiol.">
        <title>The Global Catalogue of Microorganisms (GCM) 10K type strain sequencing project: providing services to taxonomists for standard genome sequencing and annotation.</title>
        <authorList>
            <consortium name="The Broad Institute Genomics Platform"/>
            <consortium name="The Broad Institute Genome Sequencing Center for Infectious Disease"/>
            <person name="Wu L."/>
            <person name="Ma J."/>
        </authorList>
    </citation>
    <scope>NUCLEOTIDE SEQUENCE [LARGE SCALE GENOMIC DNA]</scope>
    <source>
        <strain evidence="11">KCTC 42423</strain>
    </source>
</reference>
<evidence type="ECO:0000256" key="4">
    <source>
        <dbReference type="ARBA" id="ARBA00022692"/>
    </source>
</evidence>
<dbReference type="InterPro" id="IPR036942">
    <property type="entry name" value="Beta-barrel_TonB_sf"/>
</dbReference>
<evidence type="ECO:0000313" key="10">
    <source>
        <dbReference type="EMBL" id="MFD2593557.1"/>
    </source>
</evidence>